<evidence type="ECO:0000313" key="3">
    <source>
        <dbReference type="Proteomes" id="UP000317178"/>
    </source>
</evidence>
<protein>
    <recommendedName>
        <fullName evidence="1">Flagellar protein FlgJ N-terminal domain-containing protein</fullName>
    </recommendedName>
</protein>
<sequence>MESISALNNLGALQNSRDLNQFTHTLQAAGVGEKPALGMAAKQAESVEEMKTVFQEFVAGTFYSTMLKSMHAMHDKPAFMHGGQAEEMFQNQLDQHITRDLAAEHGEDLVAPLLPAFAREVKSDVLANAVKGPGMLPRL</sequence>
<proteinExistence type="predicted"/>
<dbReference type="EMBL" id="CP036281">
    <property type="protein sequence ID" value="QDU79138.1"/>
    <property type="molecule type" value="Genomic_DNA"/>
</dbReference>
<reference evidence="2 3" key="1">
    <citation type="submission" date="2019-02" db="EMBL/GenBank/DDBJ databases">
        <title>Deep-cultivation of Planctomycetes and their phenomic and genomic characterization uncovers novel biology.</title>
        <authorList>
            <person name="Wiegand S."/>
            <person name="Jogler M."/>
            <person name="Boedeker C."/>
            <person name="Pinto D."/>
            <person name="Vollmers J."/>
            <person name="Rivas-Marin E."/>
            <person name="Kohn T."/>
            <person name="Peeters S.H."/>
            <person name="Heuer A."/>
            <person name="Rast P."/>
            <person name="Oberbeckmann S."/>
            <person name="Bunk B."/>
            <person name="Jeske O."/>
            <person name="Meyerdierks A."/>
            <person name="Storesund J.E."/>
            <person name="Kallscheuer N."/>
            <person name="Luecker S."/>
            <person name="Lage O.M."/>
            <person name="Pohl T."/>
            <person name="Merkel B.J."/>
            <person name="Hornburger P."/>
            <person name="Mueller R.-W."/>
            <person name="Bruemmer F."/>
            <person name="Labrenz M."/>
            <person name="Spormann A.M."/>
            <person name="Op den Camp H."/>
            <person name="Overmann J."/>
            <person name="Amann R."/>
            <person name="Jetten M.S.M."/>
            <person name="Mascher T."/>
            <person name="Medema M.H."/>
            <person name="Devos D.P."/>
            <person name="Kaster A.-K."/>
            <person name="Ovreas L."/>
            <person name="Rohde M."/>
            <person name="Galperin M.Y."/>
            <person name="Jogler C."/>
        </authorList>
    </citation>
    <scope>NUCLEOTIDE SEQUENCE [LARGE SCALE GENOMIC DNA]</scope>
    <source>
        <strain evidence="2 3">Pla110</strain>
    </source>
</reference>
<feature type="domain" description="Flagellar protein FlgJ N-terminal" evidence="1">
    <location>
        <begin position="68"/>
        <end position="106"/>
    </location>
</feature>
<dbReference type="Pfam" id="PF10135">
    <property type="entry name" value="Rod-binding"/>
    <property type="match status" value="1"/>
</dbReference>
<dbReference type="Proteomes" id="UP000317178">
    <property type="component" value="Chromosome"/>
</dbReference>
<dbReference type="InterPro" id="IPR019301">
    <property type="entry name" value="Flagellar_prot_FlgJ_N"/>
</dbReference>
<evidence type="ECO:0000259" key="1">
    <source>
        <dbReference type="Pfam" id="PF10135"/>
    </source>
</evidence>
<dbReference type="AlphaFoldDB" id="A0A518CIS6"/>
<accession>A0A518CIS6</accession>
<dbReference type="OrthoDB" id="280272at2"/>
<name>A0A518CIS6_9PLAN</name>
<keyword evidence="3" id="KW-1185">Reference proteome</keyword>
<dbReference type="RefSeq" id="WP_144993505.1">
    <property type="nucleotide sequence ID" value="NZ_CP036281.1"/>
</dbReference>
<organism evidence="2 3">
    <name type="scientific">Polystyrenella longa</name>
    <dbReference type="NCBI Taxonomy" id="2528007"/>
    <lineage>
        <taxon>Bacteria</taxon>
        <taxon>Pseudomonadati</taxon>
        <taxon>Planctomycetota</taxon>
        <taxon>Planctomycetia</taxon>
        <taxon>Planctomycetales</taxon>
        <taxon>Planctomycetaceae</taxon>
        <taxon>Polystyrenella</taxon>
    </lineage>
</organism>
<gene>
    <name evidence="2" type="ORF">Pla110_08430</name>
</gene>
<dbReference type="KEGG" id="plon:Pla110_08430"/>
<evidence type="ECO:0000313" key="2">
    <source>
        <dbReference type="EMBL" id="QDU79138.1"/>
    </source>
</evidence>